<evidence type="ECO:0000313" key="3">
    <source>
        <dbReference type="Proteomes" id="UP000246740"/>
    </source>
</evidence>
<dbReference type="EMBL" id="KZ819195">
    <property type="protein sequence ID" value="PWY99449.1"/>
    <property type="molecule type" value="Genomic_DNA"/>
</dbReference>
<dbReference type="Proteomes" id="UP000246740">
    <property type="component" value="Unassembled WGS sequence"/>
</dbReference>
<accession>A0A317XNL0</accession>
<sequence>MSNRAMWTGIVLGICYVRELRREGLCIGVFMAIVGWLVGLWEKGLDCVLLRWIQPLAQSCSSERPFSLRDTARECSSFSSSSFLRLNDCSNGRCERSIQTAVHRYGRMCYGCWIGMRPNVGVEPVDWRSVFNMSKQSRVAAMQKQNVNASATIRNKSDLGFVLEMPPTWAL</sequence>
<gene>
    <name evidence="2" type="ORF">BCV70DRAFT_118885</name>
</gene>
<dbReference type="InParanoid" id="A0A317XNL0"/>
<keyword evidence="1" id="KW-0472">Membrane</keyword>
<evidence type="ECO:0000313" key="2">
    <source>
        <dbReference type="EMBL" id="PWY99449.1"/>
    </source>
</evidence>
<evidence type="ECO:0000256" key="1">
    <source>
        <dbReference type="SAM" id="Phobius"/>
    </source>
</evidence>
<organism evidence="2 3">
    <name type="scientific">Testicularia cyperi</name>
    <dbReference type="NCBI Taxonomy" id="1882483"/>
    <lineage>
        <taxon>Eukaryota</taxon>
        <taxon>Fungi</taxon>
        <taxon>Dikarya</taxon>
        <taxon>Basidiomycota</taxon>
        <taxon>Ustilaginomycotina</taxon>
        <taxon>Ustilaginomycetes</taxon>
        <taxon>Ustilaginales</taxon>
        <taxon>Anthracoideaceae</taxon>
        <taxon>Testicularia</taxon>
    </lineage>
</organism>
<keyword evidence="3" id="KW-1185">Reference proteome</keyword>
<keyword evidence="1" id="KW-0812">Transmembrane</keyword>
<reference evidence="2 3" key="1">
    <citation type="journal article" date="2018" name="Mol. Biol. Evol.">
        <title>Broad Genomic Sampling Reveals a Smut Pathogenic Ancestry of the Fungal Clade Ustilaginomycotina.</title>
        <authorList>
            <person name="Kijpornyongpan T."/>
            <person name="Mondo S.J."/>
            <person name="Barry K."/>
            <person name="Sandor L."/>
            <person name="Lee J."/>
            <person name="Lipzen A."/>
            <person name="Pangilinan J."/>
            <person name="LaButti K."/>
            <person name="Hainaut M."/>
            <person name="Henrissat B."/>
            <person name="Grigoriev I.V."/>
            <person name="Spatafora J.W."/>
            <person name="Aime M.C."/>
        </authorList>
    </citation>
    <scope>NUCLEOTIDE SEQUENCE [LARGE SCALE GENOMIC DNA]</scope>
    <source>
        <strain evidence="2 3">MCA 3645</strain>
    </source>
</reference>
<keyword evidence="1" id="KW-1133">Transmembrane helix</keyword>
<name>A0A317XNL0_9BASI</name>
<protein>
    <submittedName>
        <fullName evidence="2">Uncharacterized protein</fullName>
    </submittedName>
</protein>
<dbReference type="AlphaFoldDB" id="A0A317XNL0"/>
<proteinExistence type="predicted"/>
<feature type="transmembrane region" description="Helical" evidence="1">
    <location>
        <begin position="24"/>
        <end position="41"/>
    </location>
</feature>